<dbReference type="Proteomes" id="UP000001024">
    <property type="component" value="Chromosome"/>
</dbReference>
<keyword evidence="3" id="KW-1185">Reference proteome</keyword>
<gene>
    <name evidence="2" type="ordered locus">Ta0104</name>
</gene>
<protein>
    <submittedName>
        <fullName evidence="2">SPERMIDINE N1-ACETYLTRANSFERASE related protein</fullName>
    </submittedName>
</protein>
<dbReference type="InParanoid" id="Q9HLX0"/>
<dbReference type="SMR" id="Q9HLX0"/>
<reference evidence="2 3" key="1">
    <citation type="journal article" date="2000" name="Nature">
        <title>The genome sequence of the thermoacidophilic scavenger Thermoplasma acidophilum.</title>
        <authorList>
            <person name="Ruepp A."/>
            <person name="Graml W."/>
            <person name="Santos-Martinez M.L."/>
            <person name="Koretke K.K."/>
            <person name="Volker C."/>
            <person name="Mewes H.W."/>
            <person name="Frishman D."/>
            <person name="Stocker S."/>
            <person name="Lupas A.N."/>
            <person name="Baumeister W."/>
        </authorList>
    </citation>
    <scope>NUCLEOTIDE SEQUENCE [LARGE SCALE GENOMIC DNA]</scope>
    <source>
        <strain evidence="3">ATCC 25905 / DSM 1728 / JCM 9062 / NBRC 15155 / AMRC-C165</strain>
    </source>
</reference>
<dbReference type="GO" id="GO:0016747">
    <property type="term" value="F:acyltransferase activity, transferring groups other than amino-acyl groups"/>
    <property type="evidence" value="ECO:0007669"/>
    <property type="project" value="InterPro"/>
</dbReference>
<dbReference type="InterPro" id="IPR000182">
    <property type="entry name" value="GNAT_dom"/>
</dbReference>
<dbReference type="SUPFAM" id="SSF55729">
    <property type="entry name" value="Acyl-CoA N-acyltransferases (Nat)"/>
    <property type="match status" value="1"/>
</dbReference>
<dbReference type="PANTHER" id="PTHR43328:SF1">
    <property type="entry name" value="N-ACETYLTRANSFERASE DOMAIN-CONTAINING PROTEIN"/>
    <property type="match status" value="1"/>
</dbReference>
<dbReference type="STRING" id="273075.gene:9571319"/>
<accession>Q9HLX0</accession>
<proteinExistence type="predicted"/>
<dbReference type="HOGENOM" id="CLU_013985_3_4_2"/>
<dbReference type="Pfam" id="PF13302">
    <property type="entry name" value="Acetyltransf_3"/>
    <property type="match status" value="1"/>
</dbReference>
<dbReference type="EnsemblBacteria" id="CAC11252">
    <property type="protein sequence ID" value="CAC11252"/>
    <property type="gene ID" value="CAC11252"/>
</dbReference>
<dbReference type="AlphaFoldDB" id="Q9HLX0"/>
<evidence type="ECO:0000313" key="3">
    <source>
        <dbReference type="Proteomes" id="UP000001024"/>
    </source>
</evidence>
<dbReference type="InterPro" id="IPR016181">
    <property type="entry name" value="Acyl_CoA_acyltransferase"/>
</dbReference>
<evidence type="ECO:0000313" key="2">
    <source>
        <dbReference type="EMBL" id="CAC11252.1"/>
    </source>
</evidence>
<dbReference type="EMBL" id="AL445063">
    <property type="protein sequence ID" value="CAC11252.1"/>
    <property type="molecule type" value="Genomic_DNA"/>
</dbReference>
<dbReference type="CDD" id="cd04301">
    <property type="entry name" value="NAT_SF"/>
    <property type="match status" value="1"/>
</dbReference>
<dbReference type="PANTHER" id="PTHR43328">
    <property type="entry name" value="ACETYLTRANSFERASE-RELATED"/>
    <property type="match status" value="1"/>
</dbReference>
<dbReference type="PaxDb" id="273075-Ta0104m"/>
<dbReference type="PROSITE" id="PS51186">
    <property type="entry name" value="GNAT"/>
    <property type="match status" value="1"/>
</dbReference>
<name>Q9HLX0_THEAC</name>
<dbReference type="eggNOG" id="arCOG00842">
    <property type="taxonomic scope" value="Archaea"/>
</dbReference>
<feature type="domain" description="N-acetyltransferase" evidence="1">
    <location>
        <begin position="103"/>
        <end position="253"/>
    </location>
</feature>
<sequence length="257" mass="29871">MGINHVCCKLYRVILILDRSRPDSFRYDPEYSTGIKVKVPVIQYLQCQAGHAIISLHRIKGLPKRFSVMHQLFKDACFRVTMKIRSARMNLEIEEPIDIGYADDIAELANDRSLVRSIGSHSFPYPYTREDAIFFIESQRSYGNEIFRIDFLIKFDGRPAGVIGLSEINRTDSNAHVGYWVGRKFRGRGIATEALHLVVKYSTEIKIHRLYTSVVEFNYASMVVLMRNGFRIEGREEDAIRIGRKYYDFIKFARLNR</sequence>
<dbReference type="Gene3D" id="3.40.630.30">
    <property type="match status" value="1"/>
</dbReference>
<evidence type="ECO:0000259" key="1">
    <source>
        <dbReference type="PROSITE" id="PS51186"/>
    </source>
</evidence>
<dbReference type="KEGG" id="tac:Ta0104"/>
<organism evidence="2 3">
    <name type="scientific">Thermoplasma acidophilum (strain ATCC 25905 / DSM 1728 / JCM 9062 / NBRC 15155 / AMRC-C165)</name>
    <dbReference type="NCBI Taxonomy" id="273075"/>
    <lineage>
        <taxon>Archaea</taxon>
        <taxon>Methanobacteriati</taxon>
        <taxon>Thermoplasmatota</taxon>
        <taxon>Thermoplasmata</taxon>
        <taxon>Thermoplasmatales</taxon>
        <taxon>Thermoplasmataceae</taxon>
        <taxon>Thermoplasma</taxon>
    </lineage>
</organism>